<evidence type="ECO:0000259" key="3">
    <source>
        <dbReference type="Pfam" id="PF03816"/>
    </source>
</evidence>
<dbReference type="PANTHER" id="PTHR33392:SF6">
    <property type="entry name" value="POLYISOPRENYL-TEICHOIC ACID--PEPTIDOGLYCAN TEICHOIC ACID TRANSFERASE TAGU"/>
    <property type="match status" value="1"/>
</dbReference>
<dbReference type="AlphaFoldDB" id="A0A1H9PEN4"/>
<dbReference type="Pfam" id="PF03816">
    <property type="entry name" value="LytR_cpsA_psr"/>
    <property type="match status" value="1"/>
</dbReference>
<keyword evidence="2" id="KW-0472">Membrane</keyword>
<keyword evidence="2" id="KW-0812">Transmembrane</keyword>
<dbReference type="Proteomes" id="UP000182471">
    <property type="component" value="Unassembled WGS sequence"/>
</dbReference>
<reference evidence="5" key="1">
    <citation type="submission" date="2016-10" db="EMBL/GenBank/DDBJ databases">
        <authorList>
            <person name="Varghese N."/>
            <person name="Submissions S."/>
        </authorList>
    </citation>
    <scope>NUCLEOTIDE SEQUENCE [LARGE SCALE GENOMIC DNA]</scope>
    <source>
        <strain evidence="5">S1b</strain>
    </source>
</reference>
<dbReference type="RefSeq" id="WP_074730312.1">
    <property type="nucleotide sequence ID" value="NZ_FOGW01000004.1"/>
</dbReference>
<accession>A0A1H9PEN4</accession>
<keyword evidence="5" id="KW-1185">Reference proteome</keyword>
<dbReference type="InterPro" id="IPR050922">
    <property type="entry name" value="LytR/CpsA/Psr_CW_biosynth"/>
</dbReference>
<keyword evidence="2" id="KW-1133">Transmembrane helix</keyword>
<feature type="domain" description="Cell envelope-related transcriptional attenuator" evidence="3">
    <location>
        <begin position="88"/>
        <end position="245"/>
    </location>
</feature>
<dbReference type="NCBIfam" id="TIGR00350">
    <property type="entry name" value="lytR_cpsA_psr"/>
    <property type="match status" value="1"/>
</dbReference>
<name>A0A1H9PEN4_9FIRM</name>
<proteinExistence type="inferred from homology"/>
<feature type="transmembrane region" description="Helical" evidence="2">
    <location>
        <begin position="15"/>
        <end position="38"/>
    </location>
</feature>
<gene>
    <name evidence="4" type="ORF">SAMN02910429_00228</name>
</gene>
<protein>
    <submittedName>
        <fullName evidence="4">Transcriptional attenuator, LytR family</fullName>
    </submittedName>
</protein>
<organism evidence="4 5">
    <name type="scientific">Lachnobacterium bovis</name>
    <dbReference type="NCBI Taxonomy" id="140626"/>
    <lineage>
        <taxon>Bacteria</taxon>
        <taxon>Bacillati</taxon>
        <taxon>Bacillota</taxon>
        <taxon>Clostridia</taxon>
        <taxon>Lachnospirales</taxon>
        <taxon>Lachnospiraceae</taxon>
        <taxon>Lachnobacterium</taxon>
    </lineage>
</organism>
<evidence type="ECO:0000313" key="5">
    <source>
        <dbReference type="Proteomes" id="UP000182471"/>
    </source>
</evidence>
<dbReference type="Gene3D" id="3.40.630.190">
    <property type="entry name" value="LCP protein"/>
    <property type="match status" value="1"/>
</dbReference>
<evidence type="ECO:0000256" key="1">
    <source>
        <dbReference type="ARBA" id="ARBA00006068"/>
    </source>
</evidence>
<dbReference type="EMBL" id="FOGW01000004">
    <property type="protein sequence ID" value="SER46651.1"/>
    <property type="molecule type" value="Genomic_DNA"/>
</dbReference>
<dbReference type="InterPro" id="IPR004474">
    <property type="entry name" value="LytR_CpsA_psr"/>
</dbReference>
<comment type="similarity">
    <text evidence="1">Belongs to the LytR/CpsA/Psr (LCP) family.</text>
</comment>
<dbReference type="PANTHER" id="PTHR33392">
    <property type="entry name" value="POLYISOPRENYL-TEICHOIC ACID--PEPTIDOGLYCAN TEICHOIC ACID TRANSFERASE TAGU"/>
    <property type="match status" value="1"/>
</dbReference>
<evidence type="ECO:0000313" key="4">
    <source>
        <dbReference type="EMBL" id="SER46651.1"/>
    </source>
</evidence>
<sequence length="385" mass="42884">MSKKVVKKRKRKNKFVIFAFEVLALIVLLVVLYVVNFFNHVQDGGLKKSEVAINNEIADDSFFQKGQYTNIALFGLDNRGSGQYENGNSDTIMIASINNDNKKVKLISVYRDTYLLVGKNRLAKANSAYAIGGVKNAVKTLNANLDLDIQNYITVDWGALVKAIDALGGIDIEISRAEMNKINEYTVEIVMMTGKQTTKLNTFGKVHLDGTQATSYARIRKLKGDDYLRSSRQRIVLQAMLEKAKMSNVAKLGTMIDSIKNDISTSLSTKDMLSLVSHVKDYQIESTTGFPFKLGTQNINGEDTVIPAELANNVVELHQYMFGDDDGEYSVSKNVESISNRIKLKTGYTSKSRYIVDTNKYNNTAGNISTVGTIEKNEKSSKERE</sequence>
<evidence type="ECO:0000256" key="2">
    <source>
        <dbReference type="SAM" id="Phobius"/>
    </source>
</evidence>